<dbReference type="InterPro" id="IPR050922">
    <property type="entry name" value="LytR/CpsA/Psr_CW_biosynth"/>
</dbReference>
<dbReference type="EMBL" id="JAOTML010000007">
    <property type="protein sequence ID" value="MCY3053660.1"/>
    <property type="molecule type" value="Genomic_DNA"/>
</dbReference>
<dbReference type="Proteomes" id="UP000594771">
    <property type="component" value="Chromosome"/>
</dbReference>
<name>A0A0X8FDK5_9LACT</name>
<evidence type="ECO:0000313" key="8">
    <source>
        <dbReference type="Proteomes" id="UP001069145"/>
    </source>
</evidence>
<keyword evidence="3" id="KW-0472">Membrane</keyword>
<dbReference type="InterPro" id="IPR004474">
    <property type="entry name" value="LytR_CpsA_psr"/>
</dbReference>
<dbReference type="Proteomes" id="UP001069145">
    <property type="component" value="Unassembled WGS sequence"/>
</dbReference>
<dbReference type="OrthoDB" id="27330at2"/>
<reference evidence="5" key="2">
    <citation type="submission" date="2022-09" db="EMBL/GenBank/DDBJ databases">
        <title>Aerococcus urinae taxonomy study.</title>
        <authorList>
            <person name="Christensen J."/>
            <person name="Senneby E."/>
        </authorList>
    </citation>
    <scope>NUCLEOTIDE SEQUENCE</scope>
    <source>
        <strain evidence="5">NLD-066-U95</strain>
    </source>
</reference>
<accession>A0A0X8FDK5</accession>
<evidence type="ECO:0000313" key="5">
    <source>
        <dbReference type="EMBL" id="MCY3053660.1"/>
    </source>
</evidence>
<feature type="region of interest" description="Disordered" evidence="2">
    <location>
        <begin position="387"/>
        <end position="485"/>
    </location>
</feature>
<gene>
    <name evidence="6" type="ORF">I6G68_08360</name>
    <name evidence="5" type="ORF">ODY43_06630</name>
</gene>
<dbReference type="RefSeq" id="WP_060777798.1">
    <property type="nucleotide sequence ID" value="NZ_CAJHLF010000001.1"/>
</dbReference>
<organism evidence="6 7">
    <name type="scientific">Aerococcus urinae</name>
    <dbReference type="NCBI Taxonomy" id="1376"/>
    <lineage>
        <taxon>Bacteria</taxon>
        <taxon>Bacillati</taxon>
        <taxon>Bacillota</taxon>
        <taxon>Bacilli</taxon>
        <taxon>Lactobacillales</taxon>
        <taxon>Aerococcaceae</taxon>
        <taxon>Aerococcus</taxon>
    </lineage>
</organism>
<feature type="compositionally biased region" description="Pro residues" evidence="2">
    <location>
        <begin position="429"/>
        <end position="451"/>
    </location>
</feature>
<dbReference type="NCBIfam" id="TIGR00350">
    <property type="entry name" value="lytR_cpsA_psr"/>
    <property type="match status" value="1"/>
</dbReference>
<dbReference type="PANTHER" id="PTHR33392:SF6">
    <property type="entry name" value="POLYISOPRENYL-TEICHOIC ACID--PEPTIDOGLYCAN TEICHOIC ACID TRANSFERASE TAGU"/>
    <property type="match status" value="1"/>
</dbReference>
<evidence type="ECO:0000256" key="2">
    <source>
        <dbReference type="SAM" id="MobiDB-lite"/>
    </source>
</evidence>
<feature type="region of interest" description="Disordered" evidence="2">
    <location>
        <begin position="1"/>
        <end position="25"/>
    </location>
</feature>
<dbReference type="Gene3D" id="3.40.630.190">
    <property type="entry name" value="LCP protein"/>
    <property type="match status" value="1"/>
</dbReference>
<protein>
    <submittedName>
        <fullName evidence="6">LCP family protein</fullName>
    </submittedName>
</protein>
<feature type="domain" description="Cell envelope-related transcriptional attenuator" evidence="4">
    <location>
        <begin position="103"/>
        <end position="246"/>
    </location>
</feature>
<comment type="similarity">
    <text evidence="1">Belongs to the LytR/CpsA/Psr (LCP) family.</text>
</comment>
<feature type="transmembrane region" description="Helical" evidence="3">
    <location>
        <begin position="30"/>
        <end position="51"/>
    </location>
</feature>
<reference evidence="6 7" key="1">
    <citation type="submission" date="2020-12" db="EMBL/GenBank/DDBJ databases">
        <title>FDA dAtabase for Regulatory Grade micrObial Sequences (FDA-ARGOS): Supporting development and validation of Infectious Disease Dx tests.</title>
        <authorList>
            <person name="Sproer C."/>
            <person name="Gronow S."/>
            <person name="Severitt S."/>
            <person name="Schroder I."/>
            <person name="Tallon L."/>
            <person name="Sadzewicz L."/>
            <person name="Zhao X."/>
            <person name="Boylan J."/>
            <person name="Ott S."/>
            <person name="Bowen H."/>
            <person name="Vavikolanu K."/>
            <person name="Mehta A."/>
            <person name="Aluvathingal J."/>
            <person name="Nadendla S."/>
            <person name="Lowell S."/>
            <person name="Myers T."/>
            <person name="Yan Y."/>
            <person name="Sichtig H."/>
        </authorList>
    </citation>
    <scope>NUCLEOTIDE SEQUENCE [LARGE SCALE GENOMIC DNA]</scope>
    <source>
        <strain evidence="6 7">FDAARGOS_911</strain>
    </source>
</reference>
<dbReference type="PANTHER" id="PTHR33392">
    <property type="entry name" value="POLYISOPRENYL-TEICHOIC ACID--PEPTIDOGLYCAN TEICHOIC ACID TRANSFERASE TAGU"/>
    <property type="match status" value="1"/>
</dbReference>
<evidence type="ECO:0000256" key="3">
    <source>
        <dbReference type="SAM" id="Phobius"/>
    </source>
</evidence>
<evidence type="ECO:0000313" key="7">
    <source>
        <dbReference type="Proteomes" id="UP000594771"/>
    </source>
</evidence>
<sequence length="485" mass="54091">MKQSSIQENRRSYRHHQPDDDKNKGKARKIFKGLGLVLGIIVVVFIIRLAFNFFNFSGAIYQNVDRENMRDSRISLKNGDPVNILLEGIDNGALMYENVKDGRSDVMMVITINPKEGKSTILSLPRDTLAPQGKTNDFNKLNHAYMNGGMEDSINSIQRFLDVPIDHYVEVNMQGFIDIIDGMGGIEITSPMTFEQDGVSFTEGETRTLSGKEAMMYVRMRKMDPEGDIGRQKRQQQLVQAVIDRLLSMDTVFNYEEILNTLGDNLRTDLRPNDMLALQQNYLQALKNPTHLVFDDWLDLNLTFGWYLAIEEEDRIRMSNRIRALLELEPTQSAIVYPVSFNIPPVYFPVSDLNGNGILEDEEMAIKPGVYEKDKLDRLIEKEFGEEGLNYEAQNQPQVDDASGDTVRPSENGLPQAESQQPAYQPQAPVSPTPAPQPQAPAPLPQAPAPQAPGLGANRAQQPAGGGEAVAPENTVPAQPAPGSY</sequence>
<evidence type="ECO:0000256" key="1">
    <source>
        <dbReference type="ARBA" id="ARBA00006068"/>
    </source>
</evidence>
<dbReference type="AlphaFoldDB" id="A0A0X8FDK5"/>
<feature type="compositionally biased region" description="Basic and acidic residues" evidence="2">
    <location>
        <begin position="8"/>
        <end position="24"/>
    </location>
</feature>
<keyword evidence="3" id="KW-1133">Transmembrane helix</keyword>
<dbReference type="GeneID" id="35768475"/>
<dbReference type="EMBL" id="CP065662">
    <property type="protein sequence ID" value="QPS01369.1"/>
    <property type="molecule type" value="Genomic_DNA"/>
</dbReference>
<evidence type="ECO:0000313" key="6">
    <source>
        <dbReference type="EMBL" id="QPS01369.1"/>
    </source>
</evidence>
<proteinExistence type="inferred from homology"/>
<keyword evidence="8" id="KW-1185">Reference proteome</keyword>
<keyword evidence="3" id="KW-0812">Transmembrane</keyword>
<dbReference type="Pfam" id="PF03816">
    <property type="entry name" value="LytR_cpsA_psr"/>
    <property type="match status" value="1"/>
</dbReference>
<evidence type="ECO:0000259" key="4">
    <source>
        <dbReference type="Pfam" id="PF03816"/>
    </source>
</evidence>
<dbReference type="KEGG" id="aun:AWM73_01695"/>